<organism evidence="1 2">
    <name type="scientific">Spirosoma linguale (strain ATCC 33905 / DSM 74 / LMG 10896 / Claus 1)</name>
    <dbReference type="NCBI Taxonomy" id="504472"/>
    <lineage>
        <taxon>Bacteria</taxon>
        <taxon>Pseudomonadati</taxon>
        <taxon>Bacteroidota</taxon>
        <taxon>Cytophagia</taxon>
        <taxon>Cytophagales</taxon>
        <taxon>Cytophagaceae</taxon>
        <taxon>Spirosoma</taxon>
    </lineage>
</organism>
<dbReference type="RefSeq" id="WP_012931283.1">
    <property type="nucleotide sequence ID" value="NC_013732.1"/>
</dbReference>
<name>D2QVH1_SPILD</name>
<evidence type="ECO:0000313" key="1">
    <source>
        <dbReference type="EMBL" id="ADB42803.1"/>
    </source>
</evidence>
<keyword evidence="1" id="KW-0614">Plasmid</keyword>
<dbReference type="AlphaFoldDB" id="D2QVH1"/>
<protein>
    <submittedName>
        <fullName evidence="1">Uncharacterized protein</fullName>
    </submittedName>
</protein>
<keyword evidence="2" id="KW-1185">Reference proteome</keyword>
<geneLocation type="plasmid" evidence="1 2">
    <name>pSLIN02</name>
</geneLocation>
<dbReference type="Proteomes" id="UP000002028">
    <property type="component" value="Plasmid pSLIN02"/>
</dbReference>
<proteinExistence type="predicted"/>
<evidence type="ECO:0000313" key="2">
    <source>
        <dbReference type="Proteomes" id="UP000002028"/>
    </source>
</evidence>
<gene>
    <name evidence="1" type="ordered locus">Slin_6854</name>
</gene>
<reference evidence="1 2" key="1">
    <citation type="journal article" date="2010" name="Stand. Genomic Sci.">
        <title>Complete genome sequence of Spirosoma linguale type strain (1).</title>
        <authorList>
            <person name="Lail K."/>
            <person name="Sikorski J."/>
            <person name="Saunders E."/>
            <person name="Lapidus A."/>
            <person name="Glavina Del Rio T."/>
            <person name="Copeland A."/>
            <person name="Tice H."/>
            <person name="Cheng J.-F."/>
            <person name="Lucas S."/>
            <person name="Nolan M."/>
            <person name="Bruce D."/>
            <person name="Goodwin L."/>
            <person name="Pitluck S."/>
            <person name="Ivanova N."/>
            <person name="Mavromatis K."/>
            <person name="Ovchinnikova G."/>
            <person name="Pati A."/>
            <person name="Chen A."/>
            <person name="Palaniappan K."/>
            <person name="Land M."/>
            <person name="Hauser L."/>
            <person name="Chang Y.-J."/>
            <person name="Jeffries C.D."/>
            <person name="Chain P."/>
            <person name="Brettin T."/>
            <person name="Detter J.C."/>
            <person name="Schuetze A."/>
            <person name="Rohde M."/>
            <person name="Tindall B.J."/>
            <person name="Goeker M."/>
            <person name="Bristow J."/>
            <person name="Eisen J.A."/>
            <person name="Markowitz V."/>
            <person name="Hugenholtz P."/>
            <person name="Kyrpides N.C."/>
            <person name="Klenk H.-P."/>
            <person name="Chen F."/>
        </authorList>
    </citation>
    <scope>NUCLEOTIDE SEQUENCE [LARGE SCALE GENOMIC DNA]</scope>
    <source>
        <strain evidence="2">ATCC 33905 / DSM 74 / LMG 10896 / Claus 1</strain>
    </source>
</reference>
<dbReference type="EMBL" id="CP001771">
    <property type="protein sequence ID" value="ADB42803.1"/>
    <property type="molecule type" value="Genomic_DNA"/>
</dbReference>
<dbReference type="HOGENOM" id="CLU_1730254_0_0_10"/>
<accession>D2QVH1</accession>
<dbReference type="KEGG" id="sli:Slin_6854"/>
<sequence>MRHPIEKYNQIQAERLAEFPIEEREFWERQFRISNAAYSYQYQFNDVAGLNNDQTTKMPEDLIEWLEQHLSIKQESRSANELLELYFEEYLEGLPNDQIREGERTRGLEEAKRSWPFRRYVLERNDFGMEEFMRMNLSSDDYAFWIKISKS</sequence>